<dbReference type="SUPFAM" id="SSF52313">
    <property type="entry name" value="Ribosomal protein S2"/>
    <property type="match status" value="1"/>
</dbReference>
<dbReference type="EMBL" id="SDRB02011343">
    <property type="protein sequence ID" value="THG01742.1"/>
    <property type="molecule type" value="Genomic_DNA"/>
</dbReference>
<proteinExistence type="inferred from homology"/>
<keyword evidence="5" id="KW-0548">Nucleotidyltransferase</keyword>
<dbReference type="InterPro" id="IPR029044">
    <property type="entry name" value="Nucleotide-diphossugar_trans"/>
</dbReference>
<dbReference type="GO" id="GO:0005840">
    <property type="term" value="C:ribosome"/>
    <property type="evidence" value="ECO:0007669"/>
    <property type="project" value="UniProtKB-KW"/>
</dbReference>
<evidence type="ECO:0000256" key="6">
    <source>
        <dbReference type="ARBA" id="ARBA00022980"/>
    </source>
</evidence>
<dbReference type="AlphaFoldDB" id="A0A4S4DG89"/>
<evidence type="ECO:0000256" key="7">
    <source>
        <dbReference type="ARBA" id="ARBA00023274"/>
    </source>
</evidence>
<evidence type="ECO:0000313" key="9">
    <source>
        <dbReference type="EMBL" id="THG01742.1"/>
    </source>
</evidence>
<accession>A0A4S4DG89</accession>
<dbReference type="InterPro" id="IPR002618">
    <property type="entry name" value="UDPGP_fam"/>
</dbReference>
<evidence type="ECO:0000256" key="3">
    <source>
        <dbReference type="ARBA" id="ARBA00012415"/>
    </source>
</evidence>
<dbReference type="InterPro" id="IPR016267">
    <property type="entry name" value="UDPGP_trans"/>
</dbReference>
<keyword evidence="10" id="KW-1185">Reference proteome</keyword>
<evidence type="ECO:0000256" key="5">
    <source>
        <dbReference type="ARBA" id="ARBA00022695"/>
    </source>
</evidence>
<evidence type="ECO:0000256" key="2">
    <source>
        <dbReference type="ARBA" id="ARBA00010401"/>
    </source>
</evidence>
<comment type="similarity">
    <text evidence="2">Belongs to the UDPGP type 1 family.</text>
</comment>
<dbReference type="PANTHER" id="PTHR43511">
    <property type="match status" value="1"/>
</dbReference>
<organism evidence="9 10">
    <name type="scientific">Camellia sinensis var. sinensis</name>
    <name type="common">China tea</name>
    <dbReference type="NCBI Taxonomy" id="542762"/>
    <lineage>
        <taxon>Eukaryota</taxon>
        <taxon>Viridiplantae</taxon>
        <taxon>Streptophyta</taxon>
        <taxon>Embryophyta</taxon>
        <taxon>Tracheophyta</taxon>
        <taxon>Spermatophyta</taxon>
        <taxon>Magnoliopsida</taxon>
        <taxon>eudicotyledons</taxon>
        <taxon>Gunneridae</taxon>
        <taxon>Pentapetalae</taxon>
        <taxon>asterids</taxon>
        <taxon>Ericales</taxon>
        <taxon>Theaceae</taxon>
        <taxon>Camellia</taxon>
    </lineage>
</organism>
<gene>
    <name evidence="9" type="ORF">TEA_025007</name>
</gene>
<protein>
    <recommendedName>
        <fullName evidence="3">UTP--glucose-1-phosphate uridylyltransferase</fullName>
        <ecNumber evidence="3">2.7.7.9</ecNumber>
    </recommendedName>
</protein>
<dbReference type="Gene3D" id="3.90.550.10">
    <property type="entry name" value="Spore Coat Polysaccharide Biosynthesis Protein SpsA, Chain A"/>
    <property type="match status" value="1"/>
</dbReference>
<dbReference type="GO" id="GO:0003983">
    <property type="term" value="F:UTP:glucose-1-phosphate uridylyltransferase activity"/>
    <property type="evidence" value="ECO:0007669"/>
    <property type="project" value="UniProtKB-EC"/>
</dbReference>
<comment type="catalytic activity">
    <reaction evidence="8">
        <text>alpha-D-glucose 1-phosphate + UTP + H(+) = UDP-alpha-D-glucose + diphosphate</text>
        <dbReference type="Rhea" id="RHEA:19889"/>
        <dbReference type="ChEBI" id="CHEBI:15378"/>
        <dbReference type="ChEBI" id="CHEBI:33019"/>
        <dbReference type="ChEBI" id="CHEBI:46398"/>
        <dbReference type="ChEBI" id="CHEBI:58601"/>
        <dbReference type="ChEBI" id="CHEBI:58885"/>
        <dbReference type="EC" id="2.7.7.9"/>
    </reaction>
</comment>
<evidence type="ECO:0000256" key="8">
    <source>
        <dbReference type="ARBA" id="ARBA00048128"/>
    </source>
</evidence>
<keyword evidence="4" id="KW-0808">Transferase</keyword>
<dbReference type="GO" id="GO:1990904">
    <property type="term" value="C:ribonucleoprotein complex"/>
    <property type="evidence" value="ECO:0007669"/>
    <property type="project" value="UniProtKB-KW"/>
</dbReference>
<dbReference type="Pfam" id="PF00318">
    <property type="entry name" value="Ribosomal_S2"/>
    <property type="match status" value="2"/>
</dbReference>
<dbReference type="STRING" id="542762.A0A4S4DG89"/>
<evidence type="ECO:0000256" key="4">
    <source>
        <dbReference type="ARBA" id="ARBA00022679"/>
    </source>
</evidence>
<keyword evidence="7" id="KW-0687">Ribonucleoprotein</keyword>
<name>A0A4S4DG89_CAMSN</name>
<dbReference type="GO" id="GO:0003735">
    <property type="term" value="F:structural constituent of ribosome"/>
    <property type="evidence" value="ECO:0007669"/>
    <property type="project" value="InterPro"/>
</dbReference>
<dbReference type="InterPro" id="IPR018130">
    <property type="entry name" value="Ribosomal_uS2_CS"/>
</dbReference>
<dbReference type="Pfam" id="PF01704">
    <property type="entry name" value="UDPGP"/>
    <property type="match status" value="1"/>
</dbReference>
<dbReference type="PROSITE" id="PS00962">
    <property type="entry name" value="RIBOSOMAL_S2_1"/>
    <property type="match status" value="1"/>
</dbReference>
<dbReference type="Proteomes" id="UP000306102">
    <property type="component" value="Unassembled WGS sequence"/>
</dbReference>
<reference evidence="9 10" key="1">
    <citation type="journal article" date="2018" name="Proc. Natl. Acad. Sci. U.S.A.">
        <title>Draft genome sequence of Camellia sinensis var. sinensis provides insights into the evolution of the tea genome and tea quality.</title>
        <authorList>
            <person name="Wei C."/>
            <person name="Yang H."/>
            <person name="Wang S."/>
            <person name="Zhao J."/>
            <person name="Liu C."/>
            <person name="Gao L."/>
            <person name="Xia E."/>
            <person name="Lu Y."/>
            <person name="Tai Y."/>
            <person name="She G."/>
            <person name="Sun J."/>
            <person name="Cao H."/>
            <person name="Tong W."/>
            <person name="Gao Q."/>
            <person name="Li Y."/>
            <person name="Deng W."/>
            <person name="Jiang X."/>
            <person name="Wang W."/>
            <person name="Chen Q."/>
            <person name="Zhang S."/>
            <person name="Li H."/>
            <person name="Wu J."/>
            <person name="Wang P."/>
            <person name="Li P."/>
            <person name="Shi C."/>
            <person name="Zheng F."/>
            <person name="Jian J."/>
            <person name="Huang B."/>
            <person name="Shan D."/>
            <person name="Shi M."/>
            <person name="Fang C."/>
            <person name="Yue Y."/>
            <person name="Li F."/>
            <person name="Li D."/>
            <person name="Wei S."/>
            <person name="Han B."/>
            <person name="Jiang C."/>
            <person name="Yin Y."/>
            <person name="Xia T."/>
            <person name="Zhang Z."/>
            <person name="Bennetzen J.L."/>
            <person name="Zhao S."/>
            <person name="Wan X."/>
        </authorList>
    </citation>
    <scope>NUCLEOTIDE SEQUENCE [LARGE SCALE GENOMIC DNA]</scope>
    <source>
        <strain evidence="10">cv. Shuchazao</strain>
        <tissue evidence="9">Leaf</tissue>
    </source>
</reference>
<sequence length="450" mass="50393">MTIHSVVIQKLLSTNAHLGRRVAAHHFKIYTYGSRNAMTIIDSDKTLICLRNACQFIANLVRQKGRFLFVNTNTLFDEIVYQMTQKIGCASDTSWRLGGFLTNSGSPKKFRSRNKKLHLGSIQPPDCVVIMDTQRKSSVIFEADKLQIPIVGLVDSSMPWDIYKRITYPVPANDSVQFVYLFCNLITKTFLLEQKRFAAALGATKRDEQLSHPMTDTGDVSENIKQSKTSIGNNEIFVIPYESLGLTSDDPLETKELLDKLVVLKLNGGLGTKMGFNGPKCAIEVCNGLTYLDLIVNQIESLNSKHGCNVPLILMNTIRTHDSTLKAVEKYSKKTVDILTLCQNQSYPVNKRQDSEDEMYHFDQQRLFLSLKNTGTLDALLLQGKEYILVVKSDNLGTVVDSNVSEILNHLVQNRIQYCMEVTPNISPDFKGGILSSYEGKFQVGGISNS</sequence>
<keyword evidence="6" id="KW-0689">Ribosomal protein</keyword>
<dbReference type="GO" id="GO:0006011">
    <property type="term" value="P:UDP-alpha-D-glucose metabolic process"/>
    <property type="evidence" value="ECO:0007669"/>
    <property type="project" value="InterPro"/>
</dbReference>
<comment type="similarity">
    <text evidence="1">Belongs to the universal ribosomal protein uS2 family.</text>
</comment>
<dbReference type="InterPro" id="IPR023591">
    <property type="entry name" value="Ribosomal_uS2_flav_dom_sf"/>
</dbReference>
<dbReference type="SUPFAM" id="SSF53448">
    <property type="entry name" value="Nucleotide-diphospho-sugar transferases"/>
    <property type="match status" value="1"/>
</dbReference>
<evidence type="ECO:0000313" key="10">
    <source>
        <dbReference type="Proteomes" id="UP000306102"/>
    </source>
</evidence>
<dbReference type="CDD" id="cd01425">
    <property type="entry name" value="RPS2"/>
    <property type="match status" value="1"/>
</dbReference>
<evidence type="ECO:0000256" key="1">
    <source>
        <dbReference type="ARBA" id="ARBA00006242"/>
    </source>
</evidence>
<dbReference type="Gene3D" id="3.40.50.10490">
    <property type="entry name" value="Glucose-6-phosphate isomerase like protein, domain 1"/>
    <property type="match status" value="1"/>
</dbReference>
<dbReference type="EC" id="2.7.7.9" evidence="3"/>
<dbReference type="PRINTS" id="PR00395">
    <property type="entry name" value="RIBOSOMALS2"/>
</dbReference>
<comment type="caution">
    <text evidence="9">The sequence shown here is derived from an EMBL/GenBank/DDBJ whole genome shotgun (WGS) entry which is preliminary data.</text>
</comment>
<dbReference type="InterPro" id="IPR001865">
    <property type="entry name" value="Ribosomal_uS2"/>
</dbReference>
<dbReference type="GO" id="GO:0006412">
    <property type="term" value="P:translation"/>
    <property type="evidence" value="ECO:0007669"/>
    <property type="project" value="InterPro"/>
</dbReference>